<evidence type="ECO:0000256" key="5">
    <source>
        <dbReference type="ARBA" id="ARBA00023295"/>
    </source>
</evidence>
<accession>A0A8J4AHL4</accession>
<protein>
    <recommendedName>
        <fullName evidence="12">Family 43 glycosylhydrolase</fullName>
    </recommendedName>
</protein>
<keyword evidence="5 8" id="KW-0326">Glycosidase</keyword>
<dbReference type="SUPFAM" id="SSF75005">
    <property type="entry name" value="Arabinanase/levansucrase/invertase"/>
    <property type="match status" value="1"/>
</dbReference>
<dbReference type="InterPro" id="IPR052176">
    <property type="entry name" value="Glycosyl_Hydrlase_43_Enz"/>
</dbReference>
<dbReference type="Pfam" id="PF04616">
    <property type="entry name" value="Glyco_hydro_43"/>
    <property type="match status" value="2"/>
</dbReference>
<keyword evidence="11" id="KW-1185">Reference proteome</keyword>
<evidence type="ECO:0000256" key="9">
    <source>
        <dbReference type="SAM" id="SignalP"/>
    </source>
</evidence>
<evidence type="ECO:0000256" key="4">
    <source>
        <dbReference type="ARBA" id="ARBA00023277"/>
    </source>
</evidence>
<dbReference type="InterPro" id="IPR023296">
    <property type="entry name" value="Glyco_hydro_beta-prop_sf"/>
</dbReference>
<evidence type="ECO:0000256" key="3">
    <source>
        <dbReference type="ARBA" id="ARBA00022801"/>
    </source>
</evidence>
<feature type="chain" id="PRO_5035304688" description="Family 43 glycosylhydrolase" evidence="9">
    <location>
        <begin position="27"/>
        <end position="570"/>
    </location>
</feature>
<dbReference type="GO" id="GO:0045493">
    <property type="term" value="P:xylan catabolic process"/>
    <property type="evidence" value="ECO:0007669"/>
    <property type="project" value="UniProtKB-KW"/>
</dbReference>
<dbReference type="EMBL" id="BOPO01000143">
    <property type="protein sequence ID" value="GIL31394.1"/>
    <property type="molecule type" value="Genomic_DNA"/>
</dbReference>
<evidence type="ECO:0000313" key="10">
    <source>
        <dbReference type="EMBL" id="GIL31394.1"/>
    </source>
</evidence>
<name>A0A8J4AHL4_9ACTN</name>
<gene>
    <name evidence="10" type="ORF">NUM_66480</name>
</gene>
<keyword evidence="2" id="KW-0624">Polysaccharide degradation</keyword>
<keyword evidence="4" id="KW-0119">Carbohydrate metabolism</keyword>
<keyword evidence="2" id="KW-0858">Xylan degradation</keyword>
<dbReference type="Gene3D" id="2.60.40.1080">
    <property type="match status" value="1"/>
</dbReference>
<dbReference type="RefSeq" id="WP_207128969.1">
    <property type="nucleotide sequence ID" value="NZ_BOPO01000143.1"/>
</dbReference>
<evidence type="ECO:0008006" key="12">
    <source>
        <dbReference type="Google" id="ProtNLM"/>
    </source>
</evidence>
<dbReference type="CDD" id="cd08991">
    <property type="entry name" value="GH43_HoAraf43-like"/>
    <property type="match status" value="1"/>
</dbReference>
<dbReference type="Gene3D" id="2.115.10.20">
    <property type="entry name" value="Glycosyl hydrolase domain, family 43"/>
    <property type="match status" value="1"/>
</dbReference>
<dbReference type="InterPro" id="IPR006710">
    <property type="entry name" value="Glyco_hydro_43"/>
</dbReference>
<feature type="active site" description="Proton acceptor" evidence="6">
    <location>
        <position position="50"/>
    </location>
</feature>
<sequence length="570" mass="62536">MRRTRIAGIAVLLLALLAGTPMTAAAHGRPAPPHRTNATYFNSASVDAADPFVLYDKASGSYYAYSTDGADRGWHFAIYRSADLATWQKVPGGALPANDANQWGNTWFWAPEVYHNPKTGLYFLFYAARSDANAAKWFGYADFEEPCKVGVAVSRSPAGPFHDIANQPIDYWPYDPNYHDVNLIMGPDQKKPPATEAEGQTAPLGTYLPFIDPNVFFDRDGRIYLYFSRNAYRNWVWDDDLGKYVEESNIYAVELTGDWWRDPSGQTMPTIAPNYRDANRPAGDTGARKDGYVRVLDYDHDKQSWENADVNDYAKTNGQNKDRRWEEGSTTWARTVHGRTVYYLTYSANNWQTPEYGVGYATADSPLGPWHKHPGNPVLSQNATLGMYSTGHGSIVASPDGSQLYYVHHGRPTATTPDRRLYTERLAFDPRHPDADGNPTLRIEQSTGDEPIPSGVAPYAIDASVSALTLAAGGTQQVTADVRNADGGALALTNPLNRVTATIGDPSVATLSDATGAGVQVRALRAGHTWLRLTYQRQRADGSYATVLDRGPGNPGPVTVTVRVTVTATP</sequence>
<comment type="similarity">
    <text evidence="1 8">Belongs to the glycosyl hydrolase 43 family.</text>
</comment>
<keyword evidence="3 8" id="KW-0378">Hydrolase</keyword>
<evidence type="ECO:0000256" key="6">
    <source>
        <dbReference type="PIRSR" id="PIRSR606710-1"/>
    </source>
</evidence>
<dbReference type="PANTHER" id="PTHR43772:SF2">
    <property type="entry name" value="PUTATIVE (AFU_ORTHOLOGUE AFUA_2G04480)-RELATED"/>
    <property type="match status" value="1"/>
</dbReference>
<reference evidence="11" key="1">
    <citation type="journal article" date="2021" name="Int. J. Syst. Evol. Microbiol.">
        <title>Actinocatenispora comari sp. nov., an endophytic actinomycete isolated from aerial parts of Comarum salesowianum.</title>
        <authorList>
            <person name="Oyunbileg N."/>
            <person name="Iizaka Y."/>
            <person name="Hamada M."/>
            <person name="Davaapurev B.O."/>
            <person name="Fukumoto A."/>
            <person name="Tsetseg B."/>
            <person name="Kato F."/>
            <person name="Tamura T."/>
            <person name="Batkhuu J."/>
            <person name="Anzai Y."/>
        </authorList>
    </citation>
    <scope>NUCLEOTIDE SEQUENCE [LARGE SCALE GENOMIC DNA]</scope>
    <source>
        <strain evidence="11">NUM-2625</strain>
    </source>
</reference>
<evidence type="ECO:0000256" key="8">
    <source>
        <dbReference type="RuleBase" id="RU361187"/>
    </source>
</evidence>
<organism evidence="10 11">
    <name type="scientific">Actinocatenispora comari</name>
    <dbReference type="NCBI Taxonomy" id="2807577"/>
    <lineage>
        <taxon>Bacteria</taxon>
        <taxon>Bacillati</taxon>
        <taxon>Actinomycetota</taxon>
        <taxon>Actinomycetes</taxon>
        <taxon>Micromonosporales</taxon>
        <taxon>Micromonosporaceae</taxon>
        <taxon>Actinocatenispora</taxon>
    </lineage>
</organism>
<keyword evidence="9" id="KW-0732">Signal</keyword>
<evidence type="ECO:0000256" key="1">
    <source>
        <dbReference type="ARBA" id="ARBA00009865"/>
    </source>
</evidence>
<evidence type="ECO:0000313" key="11">
    <source>
        <dbReference type="Proteomes" id="UP000614996"/>
    </source>
</evidence>
<proteinExistence type="inferred from homology"/>
<dbReference type="GO" id="GO:0004553">
    <property type="term" value="F:hydrolase activity, hydrolyzing O-glycosyl compounds"/>
    <property type="evidence" value="ECO:0007669"/>
    <property type="project" value="InterPro"/>
</dbReference>
<feature type="site" description="Important for catalytic activity, responsible for pKa modulation of the active site Glu and correct orientation of both the proton donor and substrate" evidence="7">
    <location>
        <position position="212"/>
    </location>
</feature>
<dbReference type="Proteomes" id="UP000614996">
    <property type="component" value="Unassembled WGS sequence"/>
</dbReference>
<dbReference type="PANTHER" id="PTHR43772">
    <property type="entry name" value="ENDO-1,4-BETA-XYLANASE"/>
    <property type="match status" value="1"/>
</dbReference>
<evidence type="ECO:0000256" key="2">
    <source>
        <dbReference type="ARBA" id="ARBA00022651"/>
    </source>
</evidence>
<feature type="signal peptide" evidence="9">
    <location>
        <begin position="1"/>
        <end position="26"/>
    </location>
</feature>
<comment type="caution">
    <text evidence="10">The sequence shown here is derived from an EMBL/GenBank/DDBJ whole genome shotgun (WGS) entry which is preliminary data.</text>
</comment>
<dbReference type="AlphaFoldDB" id="A0A8J4AHL4"/>
<evidence type="ECO:0000256" key="7">
    <source>
        <dbReference type="PIRSR" id="PIRSR606710-2"/>
    </source>
</evidence>
<feature type="active site" description="Proton donor" evidence="6">
    <location>
        <position position="327"/>
    </location>
</feature>